<accession>A0A0A8YRG8</accession>
<organism evidence="1">
    <name type="scientific">Arundo donax</name>
    <name type="common">Giant reed</name>
    <name type="synonym">Donax arundinaceus</name>
    <dbReference type="NCBI Taxonomy" id="35708"/>
    <lineage>
        <taxon>Eukaryota</taxon>
        <taxon>Viridiplantae</taxon>
        <taxon>Streptophyta</taxon>
        <taxon>Embryophyta</taxon>
        <taxon>Tracheophyta</taxon>
        <taxon>Spermatophyta</taxon>
        <taxon>Magnoliopsida</taxon>
        <taxon>Liliopsida</taxon>
        <taxon>Poales</taxon>
        <taxon>Poaceae</taxon>
        <taxon>PACMAD clade</taxon>
        <taxon>Arundinoideae</taxon>
        <taxon>Arundineae</taxon>
        <taxon>Arundo</taxon>
    </lineage>
</organism>
<reference evidence="1" key="2">
    <citation type="journal article" date="2015" name="Data Brief">
        <title>Shoot transcriptome of the giant reed, Arundo donax.</title>
        <authorList>
            <person name="Barrero R.A."/>
            <person name="Guerrero F.D."/>
            <person name="Moolhuijzen P."/>
            <person name="Goolsby J.A."/>
            <person name="Tidwell J."/>
            <person name="Bellgard S.E."/>
            <person name="Bellgard M.I."/>
        </authorList>
    </citation>
    <scope>NUCLEOTIDE SEQUENCE</scope>
    <source>
        <tissue evidence="1">Shoot tissue taken approximately 20 cm above the soil surface</tissue>
    </source>
</reference>
<reference evidence="1" key="1">
    <citation type="submission" date="2014-09" db="EMBL/GenBank/DDBJ databases">
        <authorList>
            <person name="Magalhaes I.L.F."/>
            <person name="Oliveira U."/>
            <person name="Santos F.R."/>
            <person name="Vidigal T.H.D.A."/>
            <person name="Brescovit A.D."/>
            <person name="Santos A.J."/>
        </authorList>
    </citation>
    <scope>NUCLEOTIDE SEQUENCE</scope>
    <source>
        <tissue evidence="1">Shoot tissue taken approximately 20 cm above the soil surface</tissue>
    </source>
</reference>
<dbReference type="AlphaFoldDB" id="A0A0A8YRG8"/>
<sequence length="103" mass="11797">MHQHRLTPIQKTTKRMGVSGLEVHLSLCKFNNREKAGLYYAPMREEHQGNNKQHQLHGQRQRLSDGLTVRASICVRQGPSEQTSWLLVLDEKCSLPFSLISIC</sequence>
<proteinExistence type="predicted"/>
<dbReference type="EMBL" id="GBRH01268874">
    <property type="protein sequence ID" value="JAD29021.1"/>
    <property type="molecule type" value="Transcribed_RNA"/>
</dbReference>
<evidence type="ECO:0000313" key="1">
    <source>
        <dbReference type="EMBL" id="JAD29021.1"/>
    </source>
</evidence>
<name>A0A0A8YRG8_ARUDO</name>
<protein>
    <submittedName>
        <fullName evidence="1">Uncharacterized protein</fullName>
    </submittedName>
</protein>